<gene>
    <name evidence="1" type="ORF">H2198_009706</name>
</gene>
<evidence type="ECO:0000313" key="2">
    <source>
        <dbReference type="Proteomes" id="UP001172386"/>
    </source>
</evidence>
<name>A0ACC2ZTR4_9EURO</name>
<reference evidence="1" key="1">
    <citation type="submission" date="2022-10" db="EMBL/GenBank/DDBJ databases">
        <title>Culturing micro-colonial fungi from biological soil crusts in the Mojave desert and describing Neophaeococcomyces mojavensis, and introducing the new genera and species Taxawa tesnikishii.</title>
        <authorList>
            <person name="Kurbessoian T."/>
            <person name="Stajich J.E."/>
        </authorList>
    </citation>
    <scope>NUCLEOTIDE SEQUENCE</scope>
    <source>
        <strain evidence="1">JES_112</strain>
    </source>
</reference>
<accession>A0ACC2ZTR4</accession>
<organism evidence="1 2">
    <name type="scientific">Neophaeococcomyces mojaviensis</name>
    <dbReference type="NCBI Taxonomy" id="3383035"/>
    <lineage>
        <taxon>Eukaryota</taxon>
        <taxon>Fungi</taxon>
        <taxon>Dikarya</taxon>
        <taxon>Ascomycota</taxon>
        <taxon>Pezizomycotina</taxon>
        <taxon>Eurotiomycetes</taxon>
        <taxon>Chaetothyriomycetidae</taxon>
        <taxon>Chaetothyriales</taxon>
        <taxon>Chaetothyriales incertae sedis</taxon>
        <taxon>Neophaeococcomyces</taxon>
    </lineage>
</organism>
<evidence type="ECO:0000313" key="1">
    <source>
        <dbReference type="EMBL" id="KAJ9650991.1"/>
    </source>
</evidence>
<proteinExistence type="predicted"/>
<keyword evidence="2" id="KW-1185">Reference proteome</keyword>
<comment type="caution">
    <text evidence="1">The sequence shown here is derived from an EMBL/GenBank/DDBJ whole genome shotgun (WGS) entry which is preliminary data.</text>
</comment>
<sequence length="304" mass="33909">MNQHEPSFAAWAVSLVFPPLPAMMVTASCECMRVLHLYIIKKLTTADFFLACLLNPKLLLTLKIDQIRAKSFALFWSRFGRMFADDFPSPQLDDIITEKCSGMVLDIGPGAGYQVKRFAGAFRNGQIKRIYGVEPGAEMHKELRSEAAKVFGPEVSSRYSILSTGAQPGELVPALAKAGLLEQQTEGVFDTIVSLRALCGIPEPQETIHLFYRLLKPGGRLIFFEHVSNSGDANKGGSIVAWSLQRLYMLMGWRFWNGGCELTRDTERFMINAAANDGGWSVKEVYHRNPTGCIPEIFGYMEKQ</sequence>
<dbReference type="EMBL" id="JAPDRQ010000290">
    <property type="protein sequence ID" value="KAJ9650991.1"/>
    <property type="molecule type" value="Genomic_DNA"/>
</dbReference>
<dbReference type="Proteomes" id="UP001172386">
    <property type="component" value="Unassembled WGS sequence"/>
</dbReference>
<protein>
    <submittedName>
        <fullName evidence="1">Uncharacterized protein</fullName>
    </submittedName>
</protein>